<keyword evidence="9" id="KW-0472">Membrane</keyword>
<feature type="transmembrane region" description="Helical" evidence="9">
    <location>
        <begin position="453"/>
        <end position="470"/>
    </location>
</feature>
<accession>A0A1V6LV41</accession>
<reference evidence="11 12" key="1">
    <citation type="submission" date="2016-12" db="EMBL/GenBank/DDBJ databases">
        <authorList>
            <person name="Song W.-J."/>
            <person name="Kurnit D.M."/>
        </authorList>
    </citation>
    <scope>NUCLEOTIDE SEQUENCE [LARGE SCALE GENOMIC DNA]</scope>
    <source>
        <strain evidence="11 12">HSG9</strain>
    </source>
</reference>
<dbReference type="RefSeq" id="WP_080317587.1">
    <property type="nucleotide sequence ID" value="NZ_MTBC01000001.1"/>
</dbReference>
<feature type="transmembrane region" description="Helical" evidence="9">
    <location>
        <begin position="427"/>
        <end position="447"/>
    </location>
</feature>
<evidence type="ECO:0000256" key="7">
    <source>
        <dbReference type="ARBA" id="ARBA00023180"/>
    </source>
</evidence>
<keyword evidence="9" id="KW-0812">Transmembrane</keyword>
<feature type="transmembrane region" description="Helical" evidence="9">
    <location>
        <begin position="505"/>
        <end position="528"/>
    </location>
</feature>
<dbReference type="OrthoDB" id="9778250at2"/>
<dbReference type="PANTHER" id="PTHR12147">
    <property type="entry name" value="METALLOPEPTIDASE M28 FAMILY MEMBER"/>
    <property type="match status" value="1"/>
</dbReference>
<name>A0A1V6LV41_9FLAO</name>
<evidence type="ECO:0000313" key="11">
    <source>
        <dbReference type="EMBL" id="OQD43998.1"/>
    </source>
</evidence>
<feature type="transmembrane region" description="Helical" evidence="9">
    <location>
        <begin position="535"/>
        <end position="552"/>
    </location>
</feature>
<feature type="domain" description="Peptidase M28" evidence="10">
    <location>
        <begin position="99"/>
        <end position="290"/>
    </location>
</feature>
<dbReference type="EMBL" id="MTBC01000001">
    <property type="protein sequence ID" value="OQD43998.1"/>
    <property type="molecule type" value="Genomic_DNA"/>
</dbReference>
<dbReference type="Gene3D" id="3.40.630.10">
    <property type="entry name" value="Zn peptidases"/>
    <property type="match status" value="1"/>
</dbReference>
<dbReference type="GO" id="GO:0006508">
    <property type="term" value="P:proteolysis"/>
    <property type="evidence" value="ECO:0007669"/>
    <property type="project" value="InterPro"/>
</dbReference>
<comment type="caution">
    <text evidence="11">The sequence shown here is derived from an EMBL/GenBank/DDBJ whole genome shotgun (WGS) entry which is preliminary data.</text>
</comment>
<evidence type="ECO:0000256" key="2">
    <source>
        <dbReference type="ARBA" id="ARBA00004128"/>
    </source>
</evidence>
<evidence type="ECO:0000256" key="3">
    <source>
        <dbReference type="ARBA" id="ARBA00010918"/>
    </source>
</evidence>
<evidence type="ECO:0000256" key="6">
    <source>
        <dbReference type="ARBA" id="ARBA00022989"/>
    </source>
</evidence>
<dbReference type="InterPro" id="IPR007484">
    <property type="entry name" value="Peptidase_M28"/>
</dbReference>
<gene>
    <name evidence="11" type="ORF">BUL40_00125</name>
</gene>
<comment type="function">
    <text evidence="1">May be involved in vacuolar sorting and osmoregulation.</text>
</comment>
<comment type="subcellular location">
    <subcellularLocation>
        <location evidence="2">Vacuole membrane</location>
        <topology evidence="2">Multi-pass membrane protein</topology>
    </subcellularLocation>
</comment>
<protein>
    <recommendedName>
        <fullName evidence="4">Vacuolar membrane protease</fullName>
    </recommendedName>
    <alternativeName>
        <fullName evidence="8">FXNA-related family protease 1</fullName>
    </alternativeName>
</protein>
<keyword evidence="12" id="KW-1185">Reference proteome</keyword>
<evidence type="ECO:0000313" key="12">
    <source>
        <dbReference type="Proteomes" id="UP000191680"/>
    </source>
</evidence>
<evidence type="ECO:0000259" key="10">
    <source>
        <dbReference type="Pfam" id="PF04389"/>
    </source>
</evidence>
<sequence length="761" mass="85853">MKLTKLLCLLLLVAAAYWSIRSLMPSYQENKPVATDHFSVDRALKHVEEISVAPHAVGFKAHATVRAYITKALKEMGLEVTIQEGKTIGDWGNLSNAVNIISKIPGTNPNGKALLLLSHYDSNPHSSYGASDAGSGVATILEGVRAFLENKKEPKNDIIIVFTDAEELGLNGANLFVTQHPWAKNVGLVLNFEARGSGGPSYMLIETNRKNAKLIREFTRANPKYPVANSLLYSIYKMLPNDTDLTVFREKADIDGFNFAFIDDHFDYHTALDTYDRLDRNTLAHQGSYLIPLLDYFSQADLTDIKSLTDYIYFNFPIFGLVSYPFDWIWPMFILACILFVAILIHGLKNKSIGLKGLWLGFVPLIIVLLINGLAGYISWPALKWWYPWYQDMLHGFTYNGHLYIFIMAIFSLSVCLLVYNRFKKVGTASLLVAPMFLWLVVCAMLSSYLEGASFFIIPVFGTLAAWYVVTNQKEPSPFLLVFLALPAVFIFVPFIQMFPVGLGLKLLVASTLFTTLLYFLLLPFFGLLKHKKRYMVIGVVLFFVFGIKAHIKSGYNSECPKPNSLLYVYNADTQKANWATYDNVLSEWNQQFLKTENPNDSTSALNIISSKYNTKFTHTAEAPIKSLKSPEIMVVQDTVIGSLRKLNICVTHQREVNRLEVFTNKTPIKNAVINGQSITEDFLEKRNSGRLFTHYISNNDFTEIELTIENHSPLELTFYEASNDLLSNPLFTVPKRPAENIPMPFVLNDAILLIKSITIE</sequence>
<feature type="transmembrane region" description="Helical" evidence="9">
    <location>
        <begin position="358"/>
        <end position="383"/>
    </location>
</feature>
<feature type="transmembrane region" description="Helical" evidence="9">
    <location>
        <begin position="479"/>
        <end position="499"/>
    </location>
</feature>
<dbReference type="Pfam" id="PF04389">
    <property type="entry name" value="Peptidase_M28"/>
    <property type="match status" value="1"/>
</dbReference>
<dbReference type="AlphaFoldDB" id="A0A1V6LV41"/>
<feature type="transmembrane region" description="Helical" evidence="9">
    <location>
        <begin position="403"/>
        <end position="420"/>
    </location>
</feature>
<evidence type="ECO:0000256" key="8">
    <source>
        <dbReference type="ARBA" id="ARBA00031512"/>
    </source>
</evidence>
<dbReference type="InterPro" id="IPR045175">
    <property type="entry name" value="M28_fam"/>
</dbReference>
<evidence type="ECO:0000256" key="4">
    <source>
        <dbReference type="ARBA" id="ARBA00017435"/>
    </source>
</evidence>
<evidence type="ECO:0000256" key="5">
    <source>
        <dbReference type="ARBA" id="ARBA00022554"/>
    </source>
</evidence>
<organism evidence="11 12">
    <name type="scientific">Croceivirga radicis</name>
    <dbReference type="NCBI Taxonomy" id="1929488"/>
    <lineage>
        <taxon>Bacteria</taxon>
        <taxon>Pseudomonadati</taxon>
        <taxon>Bacteroidota</taxon>
        <taxon>Flavobacteriia</taxon>
        <taxon>Flavobacteriales</taxon>
        <taxon>Flavobacteriaceae</taxon>
        <taxon>Croceivirga</taxon>
    </lineage>
</organism>
<dbReference type="SUPFAM" id="SSF53187">
    <property type="entry name" value="Zn-dependent exopeptidases"/>
    <property type="match status" value="1"/>
</dbReference>
<evidence type="ECO:0000256" key="1">
    <source>
        <dbReference type="ARBA" id="ARBA00003273"/>
    </source>
</evidence>
<proteinExistence type="inferred from homology"/>
<comment type="similarity">
    <text evidence="3">Belongs to the peptidase M28 family.</text>
</comment>
<dbReference type="PANTHER" id="PTHR12147:SF58">
    <property type="entry name" value="VACUOLAR MEMBRANE PROTEASE"/>
    <property type="match status" value="1"/>
</dbReference>
<keyword evidence="6 9" id="KW-1133">Transmembrane helix</keyword>
<dbReference type="GO" id="GO:0005774">
    <property type="term" value="C:vacuolar membrane"/>
    <property type="evidence" value="ECO:0007669"/>
    <property type="project" value="UniProtKB-SubCell"/>
</dbReference>
<dbReference type="Proteomes" id="UP000191680">
    <property type="component" value="Unassembled WGS sequence"/>
</dbReference>
<dbReference type="GO" id="GO:0008235">
    <property type="term" value="F:metalloexopeptidase activity"/>
    <property type="evidence" value="ECO:0007669"/>
    <property type="project" value="InterPro"/>
</dbReference>
<keyword evidence="7" id="KW-0325">Glycoprotein</keyword>
<feature type="transmembrane region" description="Helical" evidence="9">
    <location>
        <begin position="328"/>
        <end position="346"/>
    </location>
</feature>
<evidence type="ECO:0000256" key="9">
    <source>
        <dbReference type="SAM" id="Phobius"/>
    </source>
</evidence>
<keyword evidence="5" id="KW-0926">Vacuole</keyword>